<keyword evidence="3 7" id="KW-0732">Signal</keyword>
<evidence type="ECO:0000256" key="3">
    <source>
        <dbReference type="ARBA" id="ARBA00022729"/>
    </source>
</evidence>
<dbReference type="InterPro" id="IPR017850">
    <property type="entry name" value="Alkaline_phosphatase_core_sf"/>
</dbReference>
<protein>
    <submittedName>
        <fullName evidence="8 9">Alkaline phosphatase</fullName>
    </submittedName>
</protein>
<keyword evidence="11" id="KW-1185">Reference proteome</keyword>
<dbReference type="GO" id="GO:0046872">
    <property type="term" value="F:metal ion binding"/>
    <property type="evidence" value="ECO:0007669"/>
    <property type="project" value="UniProtKB-KW"/>
</dbReference>
<dbReference type="EMBL" id="MUGY01000002">
    <property type="protein sequence ID" value="OXA97604.1"/>
    <property type="molecule type" value="Genomic_DNA"/>
</dbReference>
<dbReference type="Proteomes" id="UP000198424">
    <property type="component" value="Unassembled WGS sequence"/>
</dbReference>
<dbReference type="PANTHER" id="PTHR10151:SF120">
    <property type="entry name" value="BIS(5'-ADENOSYL)-TRIPHOSPHATASE"/>
    <property type="match status" value="1"/>
</dbReference>
<accession>A0A086AHA3</accession>
<dbReference type="PIRSF" id="PIRSF031924">
    <property type="entry name" value="Pi-irrepressible_AP"/>
    <property type="match status" value="1"/>
</dbReference>
<evidence type="ECO:0000313" key="8">
    <source>
        <dbReference type="EMBL" id="KFF16067.1"/>
    </source>
</evidence>
<gene>
    <name evidence="9" type="ORF">B0A62_01720</name>
    <name evidence="8" type="ORF">IW20_12030</name>
</gene>
<evidence type="ECO:0000256" key="4">
    <source>
        <dbReference type="PIRNR" id="PIRNR031924"/>
    </source>
</evidence>
<dbReference type="NCBIfam" id="NF042991">
    <property type="entry name" value="alk_phos_PafA"/>
    <property type="match status" value="1"/>
</dbReference>
<organism evidence="8 10">
    <name type="scientific">Flavobacterium hydatis</name>
    <name type="common">Cytophaga aquatilis</name>
    <dbReference type="NCBI Taxonomy" id="991"/>
    <lineage>
        <taxon>Bacteria</taxon>
        <taxon>Pseudomonadati</taxon>
        <taxon>Bacteroidota</taxon>
        <taxon>Flavobacteriia</taxon>
        <taxon>Flavobacteriales</taxon>
        <taxon>Flavobacteriaceae</taxon>
        <taxon>Flavobacterium</taxon>
    </lineage>
</organism>
<dbReference type="Gene3D" id="3.30.1360.150">
    <property type="match status" value="1"/>
</dbReference>
<feature type="binding site" evidence="6">
    <location>
        <position position="93"/>
    </location>
    <ligand>
        <name>substrate</name>
    </ligand>
</feature>
<dbReference type="CDD" id="cd16016">
    <property type="entry name" value="AP-SPAP"/>
    <property type="match status" value="1"/>
</dbReference>
<proteinExistence type="predicted"/>
<dbReference type="STRING" id="991.IW20_12030"/>
<evidence type="ECO:0000256" key="6">
    <source>
        <dbReference type="PIRSR" id="PIRSR031924-51"/>
    </source>
</evidence>
<evidence type="ECO:0000256" key="2">
    <source>
        <dbReference type="ARBA" id="ARBA00022723"/>
    </source>
</evidence>
<keyword evidence="2 4" id="KW-0479">Metal-binding</keyword>
<evidence type="ECO:0000313" key="9">
    <source>
        <dbReference type="EMBL" id="OXA97604.1"/>
    </source>
</evidence>
<feature type="chain" id="PRO_5001802664" evidence="7">
    <location>
        <begin position="19"/>
        <end position="541"/>
    </location>
</feature>
<dbReference type="RefSeq" id="WP_035622311.1">
    <property type="nucleotide sequence ID" value="NZ_JBEWQG010000022.1"/>
</dbReference>
<reference evidence="9 11" key="2">
    <citation type="submission" date="2016-11" db="EMBL/GenBank/DDBJ databases">
        <title>Whole genomes of Flavobacteriaceae.</title>
        <authorList>
            <person name="Stine C."/>
            <person name="Li C."/>
            <person name="Tadesse D."/>
        </authorList>
    </citation>
    <scope>NUCLEOTIDE SEQUENCE [LARGE SCALE GENOMIC DNA]</scope>
    <source>
        <strain evidence="9 11">ATCC 29551</strain>
    </source>
</reference>
<dbReference type="InterPro" id="IPR002591">
    <property type="entry name" value="Phosphodiest/P_Trfase"/>
</dbReference>
<evidence type="ECO:0000256" key="7">
    <source>
        <dbReference type="SAM" id="SignalP"/>
    </source>
</evidence>
<sequence length="541" mass="61597">MKRLILFLAFVFVTQIHAQERPKLVVGIVVDQMKMEYLYRFSDDFSPNGFKRLMNNGYTFQNMHYNYMPTYTAPGHASIYTGTTPATHGIVSNEWFSRKLGKQMYCTDDAGVVTVGDGTKEEGAMSPKNLLSTTITDELRMATNFQGKVIGVSLKDRGAILPAGHFANWAFWYSKTGSFISSTFYGDKLPDWVTEFNGEKRYLSYINKGWDLYKPLSVYTSKSLPDNNPYEGKLYNSAAPVFPYNLKDMYDKNDAGIIRSTPFGNDLLADFAKRAIEKEELGKDNITDFLTVSFSSTDYVGHLLGPRSMELQDTYLRLDQTIADFLAYLDKTVGKDNYLLFLTADHAGAENVNYLKDRKYNVDNVSPKDTRKNLTDFSVKTFGVDLVLNYSSFNLFFNKEIIKTKKLDLVKVKQAFKDYLMTQDYVKRVYTEEDILNATGNDYYLNFIVKGYDVTQNGDLIVLDKPGYIEYMGTGTSHGTPYTYDTHVPAIFYGWHIKKGESYNKKTITQIAPTIAQKIKVTFPNGTEANVLEEVLDKEKK</sequence>
<evidence type="ECO:0000256" key="1">
    <source>
        <dbReference type="ARBA" id="ARBA00022553"/>
    </source>
</evidence>
<dbReference type="EMBL" id="JPRM01000016">
    <property type="protein sequence ID" value="KFF16067.1"/>
    <property type="molecule type" value="Genomic_DNA"/>
</dbReference>
<name>A0A086AHA3_FLAHY</name>
<keyword evidence="1 5" id="KW-0597">Phosphoprotein</keyword>
<dbReference type="Proteomes" id="UP000028712">
    <property type="component" value="Unassembled WGS sequence"/>
</dbReference>
<dbReference type="eggNOG" id="COG1524">
    <property type="taxonomic scope" value="Bacteria"/>
</dbReference>
<dbReference type="AlphaFoldDB" id="A0A086AHA3"/>
<evidence type="ECO:0000313" key="11">
    <source>
        <dbReference type="Proteomes" id="UP000198424"/>
    </source>
</evidence>
<dbReference type="PANTHER" id="PTHR10151">
    <property type="entry name" value="ECTONUCLEOTIDE PYROPHOSPHATASE/PHOSPHODIESTERASE"/>
    <property type="match status" value="1"/>
</dbReference>
<feature type="binding site" evidence="6">
    <location>
        <begin position="155"/>
        <end position="157"/>
    </location>
    <ligand>
        <name>substrate</name>
    </ligand>
</feature>
<dbReference type="Pfam" id="PF01663">
    <property type="entry name" value="Phosphodiest"/>
    <property type="match status" value="1"/>
</dbReference>
<dbReference type="OrthoDB" id="9766127at2"/>
<dbReference type="Gene3D" id="3.40.720.10">
    <property type="entry name" value="Alkaline Phosphatase, subunit A"/>
    <property type="match status" value="1"/>
</dbReference>
<dbReference type="GO" id="GO:0004035">
    <property type="term" value="F:alkaline phosphatase activity"/>
    <property type="evidence" value="ECO:0007669"/>
    <property type="project" value="InterPro"/>
</dbReference>
<feature type="signal peptide" evidence="7">
    <location>
        <begin position="1"/>
        <end position="18"/>
    </location>
</feature>
<dbReference type="SUPFAM" id="SSF53649">
    <property type="entry name" value="Alkaline phosphatase-like"/>
    <property type="match status" value="1"/>
</dbReference>
<evidence type="ECO:0000256" key="5">
    <source>
        <dbReference type="PIRSR" id="PIRSR031924-50"/>
    </source>
</evidence>
<reference evidence="8 10" key="1">
    <citation type="submission" date="2014-07" db="EMBL/GenBank/DDBJ databases">
        <title>Genome of Flavobacterium hydatis DSM 2063.</title>
        <authorList>
            <person name="Pipes S.E."/>
            <person name="Stropko S.J."/>
            <person name="Newman J.D."/>
        </authorList>
    </citation>
    <scope>NUCLEOTIDE SEQUENCE [LARGE SCALE GENOMIC DNA]</scope>
    <source>
        <strain evidence="8 10">DSM 2063</strain>
    </source>
</reference>
<feature type="active site" description="Phosphothreonine intermediate" evidence="5">
    <location>
        <position position="72"/>
    </location>
</feature>
<evidence type="ECO:0000313" key="10">
    <source>
        <dbReference type="Proteomes" id="UP000028712"/>
    </source>
</evidence>
<comment type="caution">
    <text evidence="8">The sequence shown here is derived from an EMBL/GenBank/DDBJ whole genome shotgun (WGS) entry which is preliminary data.</text>
</comment>
<dbReference type="InterPro" id="IPR026263">
    <property type="entry name" value="Alkaline_phosphatase_prok"/>
</dbReference>